<evidence type="ECO:0000256" key="1">
    <source>
        <dbReference type="ARBA" id="ARBA00004686"/>
    </source>
</evidence>
<dbReference type="GO" id="GO:0005524">
    <property type="term" value="F:ATP binding"/>
    <property type="evidence" value="ECO:0007669"/>
    <property type="project" value="UniProtKB-KW"/>
</dbReference>
<feature type="domain" description="PurM-like N-terminal" evidence="12">
    <location>
        <begin position="177"/>
        <end position="283"/>
    </location>
</feature>
<dbReference type="InterPro" id="IPR010918">
    <property type="entry name" value="PurM-like_C_dom"/>
</dbReference>
<dbReference type="InterPro" id="IPR036676">
    <property type="entry name" value="PurM-like_C_sf"/>
</dbReference>
<evidence type="ECO:0000256" key="11">
    <source>
        <dbReference type="ARBA" id="ARBA00049057"/>
    </source>
</evidence>
<dbReference type="InterPro" id="IPR004733">
    <property type="entry name" value="PurM_cligase"/>
</dbReference>
<dbReference type="SUPFAM" id="SSF55326">
    <property type="entry name" value="PurM N-terminal domain-like"/>
    <property type="match status" value="2"/>
</dbReference>
<evidence type="ECO:0000256" key="6">
    <source>
        <dbReference type="ARBA" id="ARBA00022741"/>
    </source>
</evidence>
<evidence type="ECO:0000256" key="9">
    <source>
        <dbReference type="ARBA" id="ARBA00032931"/>
    </source>
</evidence>
<evidence type="ECO:0000256" key="10">
    <source>
        <dbReference type="ARBA" id="ARBA00033093"/>
    </source>
</evidence>
<evidence type="ECO:0000313" key="14">
    <source>
        <dbReference type="EMBL" id="OGY28341.1"/>
    </source>
</evidence>
<comment type="pathway">
    <text evidence="1">Purine metabolism; IMP biosynthesis via de novo pathway; 5-amino-1-(5-phospho-D-ribosyl)imidazole from N(2)-formyl-N(1)-(5-phospho-D-ribosyl)glycinamide: step 2/2.</text>
</comment>
<feature type="domain" description="PurM-like C-terminal" evidence="13">
    <location>
        <begin position="295"/>
        <end position="474"/>
    </location>
</feature>
<reference evidence="14 15" key="1">
    <citation type="journal article" date="2016" name="Nat. Commun.">
        <title>Thousands of microbial genomes shed light on interconnected biogeochemical processes in an aquifer system.</title>
        <authorList>
            <person name="Anantharaman K."/>
            <person name="Brown C.T."/>
            <person name="Hug L.A."/>
            <person name="Sharon I."/>
            <person name="Castelle C.J."/>
            <person name="Probst A.J."/>
            <person name="Thomas B.C."/>
            <person name="Singh A."/>
            <person name="Wilkins M.J."/>
            <person name="Karaoz U."/>
            <person name="Brodie E.L."/>
            <person name="Williams K.H."/>
            <person name="Hubbard S.S."/>
            <person name="Banfield J.F."/>
        </authorList>
    </citation>
    <scope>NUCLEOTIDE SEQUENCE [LARGE SCALE GENOMIC DNA]</scope>
</reference>
<evidence type="ECO:0000256" key="8">
    <source>
        <dbReference type="ARBA" id="ARBA00031908"/>
    </source>
</evidence>
<dbReference type="Gene3D" id="3.90.650.10">
    <property type="entry name" value="PurM-like C-terminal domain"/>
    <property type="match status" value="1"/>
</dbReference>
<evidence type="ECO:0000259" key="12">
    <source>
        <dbReference type="Pfam" id="PF00586"/>
    </source>
</evidence>
<evidence type="ECO:0000259" key="13">
    <source>
        <dbReference type="Pfam" id="PF02769"/>
    </source>
</evidence>
<organism evidence="14 15">
    <name type="scientific">Candidatus Woykebacteria bacterium RBG_19FT_COMBO_43_10</name>
    <dbReference type="NCBI Taxonomy" id="1802598"/>
    <lineage>
        <taxon>Bacteria</taxon>
        <taxon>Candidatus Woykeibacteriota</taxon>
    </lineage>
</organism>
<evidence type="ECO:0000256" key="4">
    <source>
        <dbReference type="ARBA" id="ARBA00020367"/>
    </source>
</evidence>
<proteinExistence type="inferred from homology"/>
<comment type="catalytic activity">
    <reaction evidence="11">
        <text>2-formamido-N(1)-(5-O-phospho-beta-D-ribosyl)acetamidine + ATP = 5-amino-1-(5-phospho-beta-D-ribosyl)imidazole + ADP + phosphate + H(+)</text>
        <dbReference type="Rhea" id="RHEA:23032"/>
        <dbReference type="ChEBI" id="CHEBI:15378"/>
        <dbReference type="ChEBI" id="CHEBI:30616"/>
        <dbReference type="ChEBI" id="CHEBI:43474"/>
        <dbReference type="ChEBI" id="CHEBI:137981"/>
        <dbReference type="ChEBI" id="CHEBI:147287"/>
        <dbReference type="ChEBI" id="CHEBI:456216"/>
        <dbReference type="EC" id="6.3.3.1"/>
    </reaction>
</comment>
<dbReference type="InterPro" id="IPR036921">
    <property type="entry name" value="PurM-like_N_sf"/>
</dbReference>
<dbReference type="UniPathway" id="UPA00074">
    <property type="reaction ID" value="UER00129"/>
</dbReference>
<evidence type="ECO:0000256" key="3">
    <source>
        <dbReference type="ARBA" id="ARBA00013047"/>
    </source>
</evidence>
<dbReference type="InterPro" id="IPR016188">
    <property type="entry name" value="PurM-like_N"/>
</dbReference>
<feature type="domain" description="PurM-like N-terminal" evidence="12">
    <location>
        <begin position="95"/>
        <end position="145"/>
    </location>
</feature>
<keyword evidence="6" id="KW-0547">Nucleotide-binding</keyword>
<dbReference type="GO" id="GO:0006189">
    <property type="term" value="P:'de novo' IMP biosynthetic process"/>
    <property type="evidence" value="ECO:0007669"/>
    <property type="project" value="UniProtKB-UniPathway"/>
</dbReference>
<evidence type="ECO:0000256" key="7">
    <source>
        <dbReference type="ARBA" id="ARBA00022840"/>
    </source>
</evidence>
<dbReference type="Gene3D" id="3.30.1330.10">
    <property type="entry name" value="PurM-like, N-terminal domain"/>
    <property type="match status" value="2"/>
</dbReference>
<comment type="caution">
    <text evidence="14">The sequence shown here is derived from an EMBL/GenBank/DDBJ whole genome shotgun (WGS) entry which is preliminary data.</text>
</comment>
<sequence length="479" mass="53488">MILTTENKQEEIKVGSFYRKAGVDLKAAEESTRALAQSLKGIGHFAGFFPKKAGEVLPTWMMISMPEGICRELLIRGKSPRLIPFLRRQINKRLTAYGFQATYAVDYLGVGRLDPGVFHPIGRQFNRIEDRLGFSIVGGETAEMSDIYQPEKAELVFWIGAKKGDTPPPSWEEADRFHVVSIDGVGTKSVLALQCERVEGLPFDLVNHCVNDLLCTGATPRAFYAYIGKHSSVDDSVEQIIRENLAAACREQGLQLMGCITRVADDVYRPGQIDFVGVITGEVAKDDVLTGEAVKIGDVLIGLPSSGLHTNGYSLIRKLIDFPRLKERLPSEVDSFAKLLLKPHRSYRGVIAKVRPYVKAIAHITGGGFYGNINRILPDGLKAVIRARIRTRGHWRWAWDRQPVYEVIDFALRDLKEDFYTPGSDGTMEAFRVLNQGIGLVLIVSLGDYKKIETLLPWHFKIGRVARSKGDEVRVEVIF</sequence>
<dbReference type="Proteomes" id="UP000176645">
    <property type="component" value="Unassembled WGS sequence"/>
</dbReference>
<accession>A0A1G1WL65</accession>
<dbReference type="EMBL" id="MHCU01000004">
    <property type="protein sequence ID" value="OGY28341.1"/>
    <property type="molecule type" value="Genomic_DNA"/>
</dbReference>
<name>A0A1G1WL65_9BACT</name>
<dbReference type="Pfam" id="PF00586">
    <property type="entry name" value="AIRS"/>
    <property type="match status" value="2"/>
</dbReference>
<keyword evidence="7" id="KW-0067">ATP-binding</keyword>
<dbReference type="PANTHER" id="PTHR10520:SF12">
    <property type="entry name" value="TRIFUNCTIONAL PURINE BIOSYNTHETIC PROTEIN ADENOSINE-3"/>
    <property type="match status" value="1"/>
</dbReference>
<evidence type="ECO:0000256" key="2">
    <source>
        <dbReference type="ARBA" id="ARBA00010280"/>
    </source>
</evidence>
<dbReference type="GO" id="GO:0004641">
    <property type="term" value="F:phosphoribosylformylglycinamidine cyclo-ligase activity"/>
    <property type="evidence" value="ECO:0007669"/>
    <property type="project" value="UniProtKB-EC"/>
</dbReference>
<gene>
    <name evidence="14" type="ORF">A2Z42_03180</name>
</gene>
<keyword evidence="5" id="KW-0436">Ligase</keyword>
<dbReference type="SUPFAM" id="SSF56042">
    <property type="entry name" value="PurM C-terminal domain-like"/>
    <property type="match status" value="1"/>
</dbReference>
<dbReference type="PANTHER" id="PTHR10520">
    <property type="entry name" value="TRIFUNCTIONAL PURINE BIOSYNTHETIC PROTEIN ADENOSINE-3-RELATED"/>
    <property type="match status" value="1"/>
</dbReference>
<dbReference type="AlphaFoldDB" id="A0A1G1WL65"/>
<dbReference type="EC" id="6.3.3.1" evidence="3"/>
<dbReference type="GO" id="GO:0046084">
    <property type="term" value="P:adenine biosynthetic process"/>
    <property type="evidence" value="ECO:0007669"/>
    <property type="project" value="TreeGrafter"/>
</dbReference>
<dbReference type="GO" id="GO:0005829">
    <property type="term" value="C:cytosol"/>
    <property type="evidence" value="ECO:0007669"/>
    <property type="project" value="TreeGrafter"/>
</dbReference>
<evidence type="ECO:0000256" key="5">
    <source>
        <dbReference type="ARBA" id="ARBA00022598"/>
    </source>
</evidence>
<dbReference type="Pfam" id="PF02769">
    <property type="entry name" value="AIRS_C"/>
    <property type="match status" value="1"/>
</dbReference>
<dbReference type="GO" id="GO:0004637">
    <property type="term" value="F:phosphoribosylamine-glycine ligase activity"/>
    <property type="evidence" value="ECO:0007669"/>
    <property type="project" value="TreeGrafter"/>
</dbReference>
<comment type="similarity">
    <text evidence="2">Belongs to the AIR synthase family.</text>
</comment>
<evidence type="ECO:0000313" key="15">
    <source>
        <dbReference type="Proteomes" id="UP000176645"/>
    </source>
</evidence>
<protein>
    <recommendedName>
        <fullName evidence="4">Phosphoribosylformylglycinamidine cyclo-ligase</fullName>
        <ecNumber evidence="3">6.3.3.1</ecNumber>
    </recommendedName>
    <alternativeName>
        <fullName evidence="9">AIR synthase</fullName>
    </alternativeName>
    <alternativeName>
        <fullName evidence="10">AIRS</fullName>
    </alternativeName>
    <alternativeName>
        <fullName evidence="8">Phosphoribosyl-aminoimidazole synthetase</fullName>
    </alternativeName>
</protein>